<protein>
    <submittedName>
        <fullName evidence="2">Uncharacterized protein</fullName>
    </submittedName>
</protein>
<proteinExistence type="predicted"/>
<reference evidence="2" key="1">
    <citation type="submission" date="2016-11" db="UniProtKB">
        <authorList>
            <consortium name="WormBaseParasite"/>
        </authorList>
    </citation>
    <scope>IDENTIFICATION</scope>
</reference>
<dbReference type="Proteomes" id="UP000095283">
    <property type="component" value="Unplaced"/>
</dbReference>
<keyword evidence="1" id="KW-1185">Reference proteome</keyword>
<name>A0A1I7XQG1_HETBA</name>
<organism evidence="1 2">
    <name type="scientific">Heterorhabditis bacteriophora</name>
    <name type="common">Entomopathogenic nematode worm</name>
    <dbReference type="NCBI Taxonomy" id="37862"/>
    <lineage>
        <taxon>Eukaryota</taxon>
        <taxon>Metazoa</taxon>
        <taxon>Ecdysozoa</taxon>
        <taxon>Nematoda</taxon>
        <taxon>Chromadorea</taxon>
        <taxon>Rhabditida</taxon>
        <taxon>Rhabditina</taxon>
        <taxon>Rhabditomorpha</taxon>
        <taxon>Strongyloidea</taxon>
        <taxon>Heterorhabditidae</taxon>
        <taxon>Heterorhabditis</taxon>
    </lineage>
</organism>
<sequence>MNSLYHCRTSSLSFVGRRLFCRLFDDSLNELISPFETTVFPEFTVNCLASESATFVALSFNPDDPINKSDVQALRIHNGKTTHTKLSCSAQNKNGNCLLDLILFRHYRLVQGWSFFLREAELFGDFNHTEVHRNIIVALERKVMERLQLTFPNKTT</sequence>
<evidence type="ECO:0000313" key="1">
    <source>
        <dbReference type="Proteomes" id="UP000095283"/>
    </source>
</evidence>
<accession>A0A1I7XQG1</accession>
<dbReference type="AlphaFoldDB" id="A0A1I7XQG1"/>
<evidence type="ECO:0000313" key="2">
    <source>
        <dbReference type="WBParaSite" id="Hba_19579"/>
    </source>
</evidence>
<dbReference type="WBParaSite" id="Hba_19579">
    <property type="protein sequence ID" value="Hba_19579"/>
    <property type="gene ID" value="Hba_19579"/>
</dbReference>